<evidence type="ECO:0000256" key="4">
    <source>
        <dbReference type="ARBA" id="ARBA00013208"/>
    </source>
</evidence>
<dbReference type="InterPro" id="IPR019757">
    <property type="entry name" value="Pept_S26A_signal_pept_1_Lys-AS"/>
</dbReference>
<dbReference type="PANTHER" id="PTHR43390">
    <property type="entry name" value="SIGNAL PEPTIDASE I"/>
    <property type="match status" value="1"/>
</dbReference>
<keyword evidence="7" id="KW-0645">Protease</keyword>
<feature type="domain" description="Peptidase S26" evidence="8">
    <location>
        <begin position="23"/>
        <end position="173"/>
    </location>
</feature>
<dbReference type="GO" id="GO:0005886">
    <property type="term" value="C:plasma membrane"/>
    <property type="evidence" value="ECO:0007669"/>
    <property type="project" value="UniProtKB-SubCell"/>
</dbReference>
<dbReference type="CDD" id="cd06530">
    <property type="entry name" value="S26_SPase_I"/>
    <property type="match status" value="1"/>
</dbReference>
<keyword evidence="7" id="KW-1133">Transmembrane helix</keyword>
<evidence type="ECO:0000256" key="7">
    <source>
        <dbReference type="RuleBase" id="RU362042"/>
    </source>
</evidence>
<evidence type="ECO:0000313" key="9">
    <source>
        <dbReference type="EMBL" id="MBV3383751.1"/>
    </source>
</evidence>
<evidence type="ECO:0000313" key="10">
    <source>
        <dbReference type="Proteomes" id="UP001196408"/>
    </source>
</evidence>
<dbReference type="RefSeq" id="WP_217748370.1">
    <property type="nucleotide sequence ID" value="NZ_JAHOEB010000130.1"/>
</dbReference>
<dbReference type="PANTHER" id="PTHR43390:SF1">
    <property type="entry name" value="CHLOROPLAST PROCESSING PEPTIDASE"/>
    <property type="match status" value="1"/>
</dbReference>
<keyword evidence="5 7" id="KW-0378">Hydrolase</keyword>
<organism evidence="9 10">
    <name type="scientific">Catenibacterium mitsuokai</name>
    <dbReference type="NCBI Taxonomy" id="100886"/>
    <lineage>
        <taxon>Bacteria</taxon>
        <taxon>Bacillati</taxon>
        <taxon>Bacillota</taxon>
        <taxon>Erysipelotrichia</taxon>
        <taxon>Erysipelotrichales</taxon>
        <taxon>Coprobacillaceae</taxon>
        <taxon>Catenibacterium</taxon>
    </lineage>
</organism>
<dbReference type="PROSITE" id="PS00760">
    <property type="entry name" value="SPASE_I_2"/>
    <property type="match status" value="1"/>
</dbReference>
<dbReference type="GO" id="GO:0006465">
    <property type="term" value="P:signal peptide processing"/>
    <property type="evidence" value="ECO:0007669"/>
    <property type="project" value="InterPro"/>
</dbReference>
<dbReference type="GO" id="GO:0009003">
    <property type="term" value="F:signal peptidase activity"/>
    <property type="evidence" value="ECO:0007669"/>
    <property type="project" value="UniProtKB-EC"/>
</dbReference>
<feature type="transmembrane region" description="Helical" evidence="7">
    <location>
        <begin position="20"/>
        <end position="38"/>
    </location>
</feature>
<gene>
    <name evidence="9" type="primary">lepB</name>
    <name evidence="9" type="ORF">KSV97_11135</name>
</gene>
<comment type="subcellular location">
    <subcellularLocation>
        <location evidence="2">Cell membrane</location>
        <topology evidence="2">Single-pass type II membrane protein</topology>
    </subcellularLocation>
    <subcellularLocation>
        <location evidence="7">Membrane</location>
        <topology evidence="7">Single-pass type II membrane protein</topology>
    </subcellularLocation>
</comment>
<dbReference type="EMBL" id="JAHOEF010000128">
    <property type="protein sequence ID" value="MBV3383751.1"/>
    <property type="molecule type" value="Genomic_DNA"/>
</dbReference>
<dbReference type="EC" id="3.4.21.89" evidence="4 7"/>
<proteinExistence type="inferred from homology"/>
<comment type="caution">
    <text evidence="9">The sequence shown here is derived from an EMBL/GenBank/DDBJ whole genome shotgun (WGS) entry which is preliminary data.</text>
</comment>
<dbReference type="InterPro" id="IPR000223">
    <property type="entry name" value="Pept_S26A_signal_pept_1"/>
</dbReference>
<comment type="catalytic activity">
    <reaction evidence="1 7">
        <text>Cleavage of hydrophobic, N-terminal signal or leader sequences from secreted and periplasmic proteins.</text>
        <dbReference type="EC" id="3.4.21.89"/>
    </reaction>
</comment>
<evidence type="ECO:0000256" key="3">
    <source>
        <dbReference type="ARBA" id="ARBA00009370"/>
    </source>
</evidence>
<comment type="similarity">
    <text evidence="3 7">Belongs to the peptidase S26 family.</text>
</comment>
<dbReference type="GO" id="GO:0004252">
    <property type="term" value="F:serine-type endopeptidase activity"/>
    <property type="evidence" value="ECO:0007669"/>
    <property type="project" value="InterPro"/>
</dbReference>
<dbReference type="InterPro" id="IPR019758">
    <property type="entry name" value="Pept_S26A_signal_pept_1_CS"/>
</dbReference>
<evidence type="ECO:0000256" key="6">
    <source>
        <dbReference type="PIRSR" id="PIRSR600223-1"/>
    </source>
</evidence>
<keyword evidence="7" id="KW-0812">Transmembrane</keyword>
<evidence type="ECO:0000256" key="5">
    <source>
        <dbReference type="ARBA" id="ARBA00022801"/>
    </source>
</evidence>
<dbReference type="Proteomes" id="UP001196408">
    <property type="component" value="Unassembled WGS sequence"/>
</dbReference>
<evidence type="ECO:0000256" key="2">
    <source>
        <dbReference type="ARBA" id="ARBA00004401"/>
    </source>
</evidence>
<dbReference type="PROSITE" id="PS00761">
    <property type="entry name" value="SPASE_I_3"/>
    <property type="match status" value="1"/>
</dbReference>
<sequence>MGAYPILFFYIMNKLKKLCLPGLVTLILCLFTFIVLPVKVKGTSMMPTIHDGDFILMTGITSHKQIHRFDIVEVRSAALKEDIIKRVIGLPGEEISYKNDHLYIDGKLVEEPFFKLSFIQKEKRELGLTQYTRDFKIKLKHNEYFVLGDNRPLSYDSRYFGPIHKEDIRAKNGYIIYPIKHIKSND</sequence>
<protein>
    <recommendedName>
        <fullName evidence="4 7">Signal peptidase I</fullName>
        <ecNumber evidence="4 7">3.4.21.89</ecNumber>
    </recommendedName>
</protein>
<feature type="active site" evidence="6">
    <location>
        <position position="85"/>
    </location>
</feature>
<dbReference type="NCBIfam" id="TIGR02227">
    <property type="entry name" value="sigpep_I_bact"/>
    <property type="match status" value="1"/>
</dbReference>
<evidence type="ECO:0000256" key="1">
    <source>
        <dbReference type="ARBA" id="ARBA00000677"/>
    </source>
</evidence>
<dbReference type="Pfam" id="PF10502">
    <property type="entry name" value="Peptidase_S26"/>
    <property type="match status" value="1"/>
</dbReference>
<keyword evidence="7" id="KW-0472">Membrane</keyword>
<name>A0AAW4MTR4_9FIRM</name>
<dbReference type="AlphaFoldDB" id="A0AAW4MTR4"/>
<feature type="active site" evidence="6">
    <location>
        <position position="44"/>
    </location>
</feature>
<accession>A0AAW4MTR4</accession>
<evidence type="ECO:0000259" key="8">
    <source>
        <dbReference type="Pfam" id="PF10502"/>
    </source>
</evidence>
<reference evidence="9" key="1">
    <citation type="submission" date="2021-06" db="EMBL/GenBank/DDBJ databases">
        <title>Collection of gut derived symbiotic bacterial strains cultured from healthy donors.</title>
        <authorList>
            <person name="Lin H."/>
            <person name="Littmann E."/>
            <person name="Pamer E.G."/>
        </authorList>
    </citation>
    <scope>NUCLEOTIDE SEQUENCE</scope>
    <source>
        <strain evidence="9">MSK.21.82</strain>
    </source>
</reference>
<dbReference type="InterPro" id="IPR019533">
    <property type="entry name" value="Peptidase_S26"/>
</dbReference>